<sequence length="141" mass="15946">MKYLTNQVLSLISRIHTQSAEFTNSRLSLKGSFVSSHGFILFILSDGKPQTMGALAEKINRTKSTTTSLIKKLIQEGLVKTEPDPEDSRIKLISLTEKGMEYRNFTGEVSKELLNACWKDFSDIEKTELMRLLIKMSDNLS</sequence>
<feature type="domain" description="HTH marR-type" evidence="4">
    <location>
        <begin position="5"/>
        <end position="138"/>
    </location>
</feature>
<dbReference type="Pfam" id="PF01047">
    <property type="entry name" value="MarR"/>
    <property type="match status" value="1"/>
</dbReference>
<dbReference type="RefSeq" id="WP_184653144.1">
    <property type="nucleotide sequence ID" value="NZ_JACHFR010000003.1"/>
</dbReference>
<proteinExistence type="predicted"/>
<evidence type="ECO:0000256" key="2">
    <source>
        <dbReference type="ARBA" id="ARBA00023125"/>
    </source>
</evidence>
<dbReference type="Proteomes" id="UP000578697">
    <property type="component" value="Unassembled WGS sequence"/>
</dbReference>
<evidence type="ECO:0000313" key="5">
    <source>
        <dbReference type="EMBL" id="MBB5219739.1"/>
    </source>
</evidence>
<dbReference type="SMART" id="SM00347">
    <property type="entry name" value="HTH_MARR"/>
    <property type="match status" value="1"/>
</dbReference>
<dbReference type="SUPFAM" id="SSF46785">
    <property type="entry name" value="Winged helix' DNA-binding domain"/>
    <property type="match status" value="1"/>
</dbReference>
<protein>
    <submittedName>
        <fullName evidence="5">DNA-binding MarR family transcriptional regulator</fullName>
    </submittedName>
</protein>
<dbReference type="InterPro" id="IPR036390">
    <property type="entry name" value="WH_DNA-bd_sf"/>
</dbReference>
<reference evidence="5 6" key="1">
    <citation type="submission" date="2020-08" db="EMBL/GenBank/DDBJ databases">
        <title>Genomic Encyclopedia of Type Strains, Phase IV (KMG-IV): sequencing the most valuable type-strain genomes for metagenomic binning, comparative biology and taxonomic classification.</title>
        <authorList>
            <person name="Goeker M."/>
        </authorList>
    </citation>
    <scope>NUCLEOTIDE SEQUENCE [LARGE SCALE GENOMIC DNA]</scope>
    <source>
        <strain evidence="5 6">DSM 103679</strain>
    </source>
</reference>
<evidence type="ECO:0000256" key="3">
    <source>
        <dbReference type="ARBA" id="ARBA00023163"/>
    </source>
</evidence>
<accession>A0A840SAK6</accession>
<dbReference type="PRINTS" id="PR00598">
    <property type="entry name" value="HTHMARR"/>
</dbReference>
<evidence type="ECO:0000313" key="6">
    <source>
        <dbReference type="Proteomes" id="UP000578697"/>
    </source>
</evidence>
<dbReference type="EMBL" id="JACHFR010000003">
    <property type="protein sequence ID" value="MBB5219739.1"/>
    <property type="molecule type" value="Genomic_DNA"/>
</dbReference>
<dbReference type="GO" id="GO:0003677">
    <property type="term" value="F:DNA binding"/>
    <property type="evidence" value="ECO:0007669"/>
    <property type="project" value="UniProtKB-KW"/>
</dbReference>
<comment type="caution">
    <text evidence="5">The sequence shown here is derived from an EMBL/GenBank/DDBJ whole genome shotgun (WGS) entry which is preliminary data.</text>
</comment>
<keyword evidence="6" id="KW-1185">Reference proteome</keyword>
<dbReference type="AlphaFoldDB" id="A0A840SAK6"/>
<dbReference type="Gene3D" id="1.10.10.10">
    <property type="entry name" value="Winged helix-like DNA-binding domain superfamily/Winged helix DNA-binding domain"/>
    <property type="match status" value="1"/>
</dbReference>
<evidence type="ECO:0000259" key="4">
    <source>
        <dbReference type="PROSITE" id="PS50995"/>
    </source>
</evidence>
<dbReference type="GO" id="GO:0003700">
    <property type="term" value="F:DNA-binding transcription factor activity"/>
    <property type="evidence" value="ECO:0007669"/>
    <property type="project" value="InterPro"/>
</dbReference>
<organism evidence="5 6">
    <name type="scientific">Treponema rectale</name>
    <dbReference type="NCBI Taxonomy" id="744512"/>
    <lineage>
        <taxon>Bacteria</taxon>
        <taxon>Pseudomonadati</taxon>
        <taxon>Spirochaetota</taxon>
        <taxon>Spirochaetia</taxon>
        <taxon>Spirochaetales</taxon>
        <taxon>Treponemataceae</taxon>
        <taxon>Treponema</taxon>
    </lineage>
</organism>
<dbReference type="InterPro" id="IPR000835">
    <property type="entry name" value="HTH_MarR-typ"/>
</dbReference>
<dbReference type="PROSITE" id="PS50995">
    <property type="entry name" value="HTH_MARR_2"/>
    <property type="match status" value="1"/>
</dbReference>
<keyword evidence="1" id="KW-0805">Transcription regulation</keyword>
<dbReference type="PANTHER" id="PTHR42756:SF1">
    <property type="entry name" value="TRANSCRIPTIONAL REPRESSOR OF EMRAB OPERON"/>
    <property type="match status" value="1"/>
</dbReference>
<keyword evidence="3" id="KW-0804">Transcription</keyword>
<gene>
    <name evidence="5" type="ORF">HNP77_002121</name>
</gene>
<keyword evidence="2 5" id="KW-0238">DNA-binding</keyword>
<evidence type="ECO:0000256" key="1">
    <source>
        <dbReference type="ARBA" id="ARBA00023015"/>
    </source>
</evidence>
<name>A0A840SAK6_9SPIR</name>
<dbReference type="PANTHER" id="PTHR42756">
    <property type="entry name" value="TRANSCRIPTIONAL REGULATOR, MARR"/>
    <property type="match status" value="1"/>
</dbReference>
<dbReference type="InterPro" id="IPR036388">
    <property type="entry name" value="WH-like_DNA-bd_sf"/>
</dbReference>